<evidence type="ECO:0000256" key="2">
    <source>
        <dbReference type="ARBA" id="ARBA00023015"/>
    </source>
</evidence>
<feature type="region of interest" description="Disordered" evidence="6">
    <location>
        <begin position="140"/>
        <end position="170"/>
    </location>
</feature>
<keyword evidence="3" id="KW-0238">DNA-binding</keyword>
<keyword evidence="5" id="KW-0539">Nucleus</keyword>
<organism evidence="8 9">
    <name type="scientific">Sphaerosporella brunnea</name>
    <dbReference type="NCBI Taxonomy" id="1250544"/>
    <lineage>
        <taxon>Eukaryota</taxon>
        <taxon>Fungi</taxon>
        <taxon>Dikarya</taxon>
        <taxon>Ascomycota</taxon>
        <taxon>Pezizomycotina</taxon>
        <taxon>Pezizomycetes</taxon>
        <taxon>Pezizales</taxon>
        <taxon>Pyronemataceae</taxon>
        <taxon>Sphaerosporella</taxon>
    </lineage>
</organism>
<comment type="caution">
    <text evidence="8">The sequence shown here is derived from an EMBL/GenBank/DDBJ whole genome shotgun (WGS) entry which is preliminary data.</text>
</comment>
<dbReference type="PROSITE" id="PS50048">
    <property type="entry name" value="ZN2_CY6_FUNGAL_2"/>
    <property type="match status" value="1"/>
</dbReference>
<dbReference type="Gene3D" id="4.10.240.10">
    <property type="entry name" value="Zn(2)-C6 fungal-type DNA-binding domain"/>
    <property type="match status" value="1"/>
</dbReference>
<name>A0A5J5EX21_9PEZI</name>
<dbReference type="AlphaFoldDB" id="A0A5J5EX21"/>
<dbReference type="InterPro" id="IPR001138">
    <property type="entry name" value="Zn2Cys6_DnaBD"/>
</dbReference>
<keyword evidence="4" id="KW-0804">Transcription</keyword>
<dbReference type="CDD" id="cd00067">
    <property type="entry name" value="GAL4"/>
    <property type="match status" value="1"/>
</dbReference>
<protein>
    <recommendedName>
        <fullName evidence="7">Zn(2)-C6 fungal-type domain-containing protein</fullName>
    </recommendedName>
</protein>
<feature type="domain" description="Zn(2)-C6 fungal-type" evidence="7">
    <location>
        <begin position="23"/>
        <end position="52"/>
    </location>
</feature>
<proteinExistence type="predicted"/>
<dbReference type="InParanoid" id="A0A5J5EX21"/>
<evidence type="ECO:0000256" key="4">
    <source>
        <dbReference type="ARBA" id="ARBA00023163"/>
    </source>
</evidence>
<dbReference type="GO" id="GO:0008270">
    <property type="term" value="F:zinc ion binding"/>
    <property type="evidence" value="ECO:0007669"/>
    <property type="project" value="InterPro"/>
</dbReference>
<evidence type="ECO:0000256" key="1">
    <source>
        <dbReference type="ARBA" id="ARBA00004123"/>
    </source>
</evidence>
<accession>A0A5J5EX21</accession>
<dbReference type="InterPro" id="IPR051711">
    <property type="entry name" value="Stress_Response_Reg"/>
</dbReference>
<reference evidence="8 9" key="1">
    <citation type="submission" date="2019-09" db="EMBL/GenBank/DDBJ databases">
        <title>Draft genome of the ectomycorrhizal ascomycete Sphaerosporella brunnea.</title>
        <authorList>
            <consortium name="DOE Joint Genome Institute"/>
            <person name="Benucci G.M."/>
            <person name="Marozzi G."/>
            <person name="Antonielli L."/>
            <person name="Sanchez S."/>
            <person name="Marco P."/>
            <person name="Wang X."/>
            <person name="Falini L.B."/>
            <person name="Barry K."/>
            <person name="Haridas S."/>
            <person name="Lipzen A."/>
            <person name="Labutti K."/>
            <person name="Grigoriev I.V."/>
            <person name="Murat C."/>
            <person name="Martin F."/>
            <person name="Albertini E."/>
            <person name="Donnini D."/>
            <person name="Bonito G."/>
        </authorList>
    </citation>
    <scope>NUCLEOTIDE SEQUENCE [LARGE SCALE GENOMIC DNA]</scope>
    <source>
        <strain evidence="8 9">Sb_GMNB300</strain>
    </source>
</reference>
<dbReference type="GO" id="GO:0005634">
    <property type="term" value="C:nucleus"/>
    <property type="evidence" value="ECO:0007669"/>
    <property type="project" value="UniProtKB-SubCell"/>
</dbReference>
<evidence type="ECO:0000256" key="3">
    <source>
        <dbReference type="ARBA" id="ARBA00023125"/>
    </source>
</evidence>
<dbReference type="SMART" id="SM00066">
    <property type="entry name" value="GAL4"/>
    <property type="match status" value="1"/>
</dbReference>
<dbReference type="OrthoDB" id="4151048at2759"/>
<dbReference type="GO" id="GO:0045944">
    <property type="term" value="P:positive regulation of transcription by RNA polymerase II"/>
    <property type="evidence" value="ECO:0007669"/>
    <property type="project" value="TreeGrafter"/>
</dbReference>
<sequence length="342" mass="37711">MHPKNTKDSNTGKEPPRKRVARACDRCRLKKGKCDGKEQCAKCVSADVMCIYTDRKPPQHKLISPAVAEALQSENLTLKKATIILFKQLMVAQGGKLPAIEGVDWNSEKVANGKSGRALNYIISQQAKVDNRISNEEITSYDSDTQMLDSSRTCPNSPGSRQSSPQSTAGELWNSGYEITQQQQPPEPDHKKRNTQNTKFGYPGMPATGVTGDIIPATSAPFIDPGLLQPTGAIGSAFNHPPTPPTGCDALDLMPAGPIQWTNHQQQQQPQPRFYDQRFIVMQTQGYLEEVQPQQEARGSGGIACDNSWVTPAAFYQYLGEDKDYGKVYDSMGSDVHMYDRM</sequence>
<feature type="compositionally biased region" description="Polar residues" evidence="6">
    <location>
        <begin position="140"/>
        <end position="169"/>
    </location>
</feature>
<comment type="subcellular location">
    <subcellularLocation>
        <location evidence="1">Nucleus</location>
    </subcellularLocation>
</comment>
<keyword evidence="9" id="KW-1185">Reference proteome</keyword>
<evidence type="ECO:0000313" key="9">
    <source>
        <dbReference type="Proteomes" id="UP000326924"/>
    </source>
</evidence>
<evidence type="ECO:0000259" key="7">
    <source>
        <dbReference type="PROSITE" id="PS50048"/>
    </source>
</evidence>
<dbReference type="EMBL" id="VXIS01000088">
    <property type="protein sequence ID" value="KAA8906527.1"/>
    <property type="molecule type" value="Genomic_DNA"/>
</dbReference>
<evidence type="ECO:0000256" key="6">
    <source>
        <dbReference type="SAM" id="MobiDB-lite"/>
    </source>
</evidence>
<dbReference type="SUPFAM" id="SSF57701">
    <property type="entry name" value="Zn2/Cys6 DNA-binding domain"/>
    <property type="match status" value="1"/>
</dbReference>
<feature type="region of interest" description="Disordered" evidence="6">
    <location>
        <begin position="1"/>
        <end position="20"/>
    </location>
</feature>
<dbReference type="PANTHER" id="PTHR47540">
    <property type="entry name" value="THIAMINE REPRESSIBLE GENES REGULATORY PROTEIN THI5"/>
    <property type="match status" value="1"/>
</dbReference>
<dbReference type="GO" id="GO:0043565">
    <property type="term" value="F:sequence-specific DNA binding"/>
    <property type="evidence" value="ECO:0007669"/>
    <property type="project" value="TreeGrafter"/>
</dbReference>
<evidence type="ECO:0000256" key="5">
    <source>
        <dbReference type="ARBA" id="ARBA00023242"/>
    </source>
</evidence>
<dbReference type="PROSITE" id="PS00463">
    <property type="entry name" value="ZN2_CY6_FUNGAL_1"/>
    <property type="match status" value="1"/>
</dbReference>
<dbReference type="GO" id="GO:0000981">
    <property type="term" value="F:DNA-binding transcription factor activity, RNA polymerase II-specific"/>
    <property type="evidence" value="ECO:0007669"/>
    <property type="project" value="InterPro"/>
</dbReference>
<dbReference type="Pfam" id="PF00172">
    <property type="entry name" value="Zn_clus"/>
    <property type="match status" value="1"/>
</dbReference>
<dbReference type="Proteomes" id="UP000326924">
    <property type="component" value="Unassembled WGS sequence"/>
</dbReference>
<dbReference type="PANTHER" id="PTHR47540:SF2">
    <property type="entry name" value="ZN(II)2CYS6 TRANSCRIPTION FACTOR (EUROFUNG)"/>
    <property type="match status" value="1"/>
</dbReference>
<gene>
    <name evidence="8" type="ORF">FN846DRAFT_890148</name>
</gene>
<evidence type="ECO:0000313" key="8">
    <source>
        <dbReference type="EMBL" id="KAA8906527.1"/>
    </source>
</evidence>
<keyword evidence="2" id="KW-0805">Transcription regulation</keyword>
<dbReference type="InterPro" id="IPR036864">
    <property type="entry name" value="Zn2-C6_fun-type_DNA-bd_sf"/>
</dbReference>